<feature type="domain" description="PPM-type phosphatase" evidence="2">
    <location>
        <begin position="394"/>
        <end position="608"/>
    </location>
</feature>
<dbReference type="EMBL" id="CP043960">
    <property type="protein sequence ID" value="QER90292.1"/>
    <property type="molecule type" value="Genomic_DNA"/>
</dbReference>
<keyword evidence="4" id="KW-1185">Reference proteome</keyword>
<dbReference type="InterPro" id="IPR003594">
    <property type="entry name" value="HATPase_dom"/>
</dbReference>
<sequence>MSTSRPRSARPSRPAGILDEDLGTALHGAAREALGRLDGVVAAGVHLLDDEGTGLELALVGGAPPSLFMLPGRIRLDSADPCARVISVDDASAPPRTAPAGSGQEFALPHPYVALSVPVAAAGSRFGTLTVLRPETSDGHDRSERQVLHRTADRLAATLAGLAERGTAVLAGPVPALVPMWPDSAADRPASGWGVSGAPGSAGTSMMYPVRRLTEMLNRATTVDDIVEAAQECIMTPFDARALVMVRADQDHVWVLGHSGVSSGMVRHLHGARTDAASPVTDALRGIPQFLAAAGPQAADSGRADGKPRTEVYLPLPGSSPFGDLQAGEQQGVIGVSCLSFGGLRTFSTEEKAVLGMMAQSLGAATERVELGSRQREVAECLQRTLLPATLPDLPRVTTAARYWPATTTFRVGGDWYDVFPLPGDRLALVVGDVEGHSMESAALMGRVRTAVAAYASEDHPPATVIDRVGRLLVTSGSDLTVTCCLVVLDTGDGTVEVALAGHPDPLVRDADGTVRALRAPANVPLGVPMTDACQGREHRLDAGSTLMLYTNGLVDWRTTTPEGRARELFGSGSVATSSDLEQWADHVSADVSGPLQRRDDAVLLMARYEGVGNAGAHTAPRTGGMLIQRGDLLGARTARAFVDDRLHTWGLPELSDSLQLIASEVVTNALIHAGSDVDVRLRAFDDHVRLEVRDSRSNPPVPSPLALSEEDNADAEHGRGLLIVDALGGAWNSFPNGRGKNVVVDMPLHDLT</sequence>
<dbReference type="InterPro" id="IPR029016">
    <property type="entry name" value="GAF-like_dom_sf"/>
</dbReference>
<dbReference type="InterPro" id="IPR036890">
    <property type="entry name" value="HATPase_C_sf"/>
</dbReference>
<dbReference type="PANTHER" id="PTHR43156:SF2">
    <property type="entry name" value="STAGE II SPORULATION PROTEIN E"/>
    <property type="match status" value="1"/>
</dbReference>
<evidence type="ECO:0000313" key="4">
    <source>
        <dbReference type="Proteomes" id="UP000324308"/>
    </source>
</evidence>
<proteinExistence type="predicted"/>
<dbReference type="InterPro" id="IPR001932">
    <property type="entry name" value="PPM-type_phosphatase-like_dom"/>
</dbReference>
<dbReference type="InterPro" id="IPR052016">
    <property type="entry name" value="Bact_Sigma-Reg"/>
</dbReference>
<evidence type="ECO:0000256" key="1">
    <source>
        <dbReference type="ARBA" id="ARBA00022801"/>
    </source>
</evidence>
<dbReference type="PANTHER" id="PTHR43156">
    <property type="entry name" value="STAGE II SPORULATION PROTEIN E-RELATED"/>
    <property type="match status" value="1"/>
</dbReference>
<dbReference type="RefSeq" id="WP_150157581.1">
    <property type="nucleotide sequence ID" value="NZ_CP043960.1"/>
</dbReference>
<evidence type="ECO:0000313" key="3">
    <source>
        <dbReference type="EMBL" id="QER90292.1"/>
    </source>
</evidence>
<evidence type="ECO:0000259" key="2">
    <source>
        <dbReference type="SMART" id="SM00331"/>
    </source>
</evidence>
<name>A0ABX6A020_STRTE</name>
<dbReference type="Gene3D" id="3.30.565.10">
    <property type="entry name" value="Histidine kinase-like ATPase, C-terminal domain"/>
    <property type="match status" value="1"/>
</dbReference>
<accession>A0ABX6A020</accession>
<dbReference type="Pfam" id="PF07228">
    <property type="entry name" value="SpoIIE"/>
    <property type="match status" value="1"/>
</dbReference>
<dbReference type="SMART" id="SM00331">
    <property type="entry name" value="PP2C_SIG"/>
    <property type="match status" value="1"/>
</dbReference>
<geneLocation type="plasmid" evidence="3 4">
    <name>unnamed1</name>
</geneLocation>
<keyword evidence="3" id="KW-0614">Plasmid</keyword>
<protein>
    <submittedName>
        <fullName evidence="3">SpoIIE family protein phosphatase</fullName>
    </submittedName>
</protein>
<reference evidence="3 4" key="1">
    <citation type="submission" date="2019-09" db="EMBL/GenBank/DDBJ databases">
        <title>Draft genome sequence of the Ebosin-producing strain Streptomyces sp. 139.</title>
        <authorList>
            <person name="Ai L."/>
            <person name="Geng M."/>
            <person name="Ma M."/>
            <person name="Bai L."/>
        </authorList>
    </citation>
    <scope>NUCLEOTIDE SEQUENCE [LARGE SCALE GENOMIC DNA]</scope>
    <source>
        <strain evidence="3 4">139</strain>
        <plasmid evidence="3 4">unnamed1</plasmid>
    </source>
</reference>
<dbReference type="Proteomes" id="UP000324308">
    <property type="component" value="Plasmid unnamed1"/>
</dbReference>
<dbReference type="Pfam" id="PF13581">
    <property type="entry name" value="HATPase_c_2"/>
    <property type="match status" value="1"/>
</dbReference>
<gene>
    <name evidence="3" type="ORF">F3L20_31755</name>
</gene>
<dbReference type="InterPro" id="IPR036457">
    <property type="entry name" value="PPM-type-like_dom_sf"/>
</dbReference>
<dbReference type="Gene3D" id="3.60.40.10">
    <property type="entry name" value="PPM-type phosphatase domain"/>
    <property type="match status" value="1"/>
</dbReference>
<keyword evidence="1" id="KW-0378">Hydrolase</keyword>
<dbReference type="SUPFAM" id="SSF55781">
    <property type="entry name" value="GAF domain-like"/>
    <property type="match status" value="1"/>
</dbReference>
<dbReference type="SUPFAM" id="SSF55874">
    <property type="entry name" value="ATPase domain of HSP90 chaperone/DNA topoisomerase II/histidine kinase"/>
    <property type="match status" value="1"/>
</dbReference>
<dbReference type="Gene3D" id="3.30.450.40">
    <property type="match status" value="1"/>
</dbReference>
<organism evidence="3 4">
    <name type="scientific">Streptomyces tendae</name>
    <dbReference type="NCBI Taxonomy" id="1932"/>
    <lineage>
        <taxon>Bacteria</taxon>
        <taxon>Bacillati</taxon>
        <taxon>Actinomycetota</taxon>
        <taxon>Actinomycetes</taxon>
        <taxon>Kitasatosporales</taxon>
        <taxon>Streptomycetaceae</taxon>
        <taxon>Streptomyces</taxon>
    </lineage>
</organism>
<dbReference type="CDD" id="cd16936">
    <property type="entry name" value="HATPase_RsbW-like"/>
    <property type="match status" value="1"/>
</dbReference>